<dbReference type="RefSeq" id="WP_344874820.1">
    <property type="nucleotide sequence ID" value="NZ_BAABAL010000008.1"/>
</dbReference>
<dbReference type="InterPro" id="IPR006311">
    <property type="entry name" value="TAT_signal"/>
</dbReference>
<proteinExistence type="predicted"/>
<comment type="caution">
    <text evidence="1">The sequence shown here is derived from an EMBL/GenBank/DDBJ whole genome shotgun (WGS) entry which is preliminary data.</text>
</comment>
<dbReference type="EMBL" id="BAABAL010000008">
    <property type="protein sequence ID" value="GAA4005613.1"/>
    <property type="molecule type" value="Genomic_DNA"/>
</dbReference>
<name>A0ABP7S257_9PSEU</name>
<dbReference type="Proteomes" id="UP001501747">
    <property type="component" value="Unassembled WGS sequence"/>
</dbReference>
<dbReference type="PROSITE" id="PS51318">
    <property type="entry name" value="TAT"/>
    <property type="match status" value="1"/>
</dbReference>
<gene>
    <name evidence="1" type="ORF">GCM10022247_28930</name>
</gene>
<evidence type="ECO:0000313" key="2">
    <source>
        <dbReference type="Proteomes" id="UP001501747"/>
    </source>
</evidence>
<protein>
    <submittedName>
        <fullName evidence="1">Uncharacterized protein</fullName>
    </submittedName>
</protein>
<evidence type="ECO:0000313" key="1">
    <source>
        <dbReference type="EMBL" id="GAA4005613.1"/>
    </source>
</evidence>
<reference evidence="2" key="1">
    <citation type="journal article" date="2019" name="Int. J. Syst. Evol. Microbiol.">
        <title>The Global Catalogue of Microorganisms (GCM) 10K type strain sequencing project: providing services to taxonomists for standard genome sequencing and annotation.</title>
        <authorList>
            <consortium name="The Broad Institute Genomics Platform"/>
            <consortium name="The Broad Institute Genome Sequencing Center for Infectious Disease"/>
            <person name="Wu L."/>
            <person name="Ma J."/>
        </authorList>
    </citation>
    <scope>NUCLEOTIDE SEQUENCE [LARGE SCALE GENOMIC DNA]</scope>
    <source>
        <strain evidence="2">JCM 17342</strain>
    </source>
</reference>
<keyword evidence="2" id="KW-1185">Reference proteome</keyword>
<accession>A0ABP7S257</accession>
<sequence>MVAEKPVLDRRGVLRGLGGLGALAALGATPGAAVAAQRRGPLDLRFRVTDQFRPFALLAPGFEQFDTATARDRAGVAARGVRISDGGAVRLAGDSLVVTSAGPRAPFCSVLVEVASLGADSSAVAGIALDQANSVLARYRSDGSATIEVTVGGKLTIVDSVKQVPLRTPFRLAFVLNENAVTVLVDATNTGTAWTPLISEREGVSGLVDLRVPDRLRQMRYAFGGSGTSTLGRIRAGYFGQAGLRDGHLVQTAEGKPLIRDNKVYFTFTCAGLGFFQQAHWGVWAMDLANPQRLEQVSQLFFQRDGVIVGDHAGQVVYDERRNRYIVAMSSWGDFAFNGVHVRHVETAANVLSGVHVLRTARFPLPTAVSAWDPSLTKIGDQWHVAFVESPRQSPSFEFHPALAVGPVGAEYHQGLKLIGADTSLDQTEGTIIQRVGGQWYLLASDGDAREYRVYDLAMNLLGTLDAPYRTNIPHPQLVEVPLPGGPPTRQTQWWLVTFDGTQYAESVLGYGGHGDVLVMREQPG</sequence>
<organism evidence="1 2">
    <name type="scientific">Allokutzneria multivorans</name>
    <dbReference type="NCBI Taxonomy" id="1142134"/>
    <lineage>
        <taxon>Bacteria</taxon>
        <taxon>Bacillati</taxon>
        <taxon>Actinomycetota</taxon>
        <taxon>Actinomycetes</taxon>
        <taxon>Pseudonocardiales</taxon>
        <taxon>Pseudonocardiaceae</taxon>
        <taxon>Allokutzneria</taxon>
    </lineage>
</organism>